<gene>
    <name evidence="2" type="ORF">DIS07_01675</name>
</gene>
<comment type="caution">
    <text evidence="2">The sequence shown here is derived from an EMBL/GenBank/DDBJ whole genome shotgun (WGS) entry which is preliminary data.</text>
</comment>
<keyword evidence="3" id="KW-1185">Reference proteome</keyword>
<reference evidence="2 3" key="1">
    <citation type="submission" date="2018-05" db="EMBL/GenBank/DDBJ databases">
        <title>Polaribacter aquimarinus sp. nov., isolated from sediment in a sediment of sea.</title>
        <authorList>
            <person name="Lu D."/>
        </authorList>
    </citation>
    <scope>NUCLEOTIDE SEQUENCE [LARGE SCALE GENOMIC DNA]</scope>
    <source>
        <strain evidence="2 3">ZY113</strain>
    </source>
</reference>
<feature type="domain" description="Helix-turn-helix" evidence="1">
    <location>
        <begin position="41"/>
        <end position="85"/>
    </location>
</feature>
<evidence type="ECO:0000313" key="3">
    <source>
        <dbReference type="Proteomes" id="UP000245670"/>
    </source>
</evidence>
<name>A0A2U2JDZ6_9FLAO</name>
<proteinExistence type="predicted"/>
<dbReference type="GO" id="GO:0003677">
    <property type="term" value="F:DNA binding"/>
    <property type="evidence" value="ECO:0007669"/>
    <property type="project" value="UniProtKB-KW"/>
</dbReference>
<dbReference type="Proteomes" id="UP000245670">
    <property type="component" value="Unassembled WGS sequence"/>
</dbReference>
<dbReference type="SUPFAM" id="SSF46955">
    <property type="entry name" value="Putative DNA-binding domain"/>
    <property type="match status" value="1"/>
</dbReference>
<evidence type="ECO:0000313" key="2">
    <source>
        <dbReference type="EMBL" id="PWG06570.1"/>
    </source>
</evidence>
<evidence type="ECO:0000259" key="1">
    <source>
        <dbReference type="Pfam" id="PF12728"/>
    </source>
</evidence>
<accession>A0A2U2JDZ6</accession>
<dbReference type="Pfam" id="PF12728">
    <property type="entry name" value="HTH_17"/>
    <property type="match status" value="1"/>
</dbReference>
<dbReference type="InterPro" id="IPR041657">
    <property type="entry name" value="HTH_17"/>
</dbReference>
<organism evidence="2 3">
    <name type="scientific">Polaribacter aquimarinus</name>
    <dbReference type="NCBI Taxonomy" id="2100726"/>
    <lineage>
        <taxon>Bacteria</taxon>
        <taxon>Pseudomonadati</taxon>
        <taxon>Bacteroidota</taxon>
        <taxon>Flavobacteriia</taxon>
        <taxon>Flavobacteriales</taxon>
        <taxon>Flavobacteriaceae</taxon>
    </lineage>
</organism>
<keyword evidence="2" id="KW-0238">DNA-binding</keyword>
<dbReference type="AlphaFoldDB" id="A0A2U2JDZ6"/>
<dbReference type="RefSeq" id="WP_109403478.1">
    <property type="nucleotide sequence ID" value="NZ_QFFG01000001.1"/>
</dbReference>
<sequence length="92" mass="10916">MAQIQFVQTSPEENRKPLLDYIDKKFEDFKEHFEPKTPNQYLTRQEVSNLLSVDLSTVHNWSKRKILKPKQIGGRVLYLRSEVEDAIIELKK</sequence>
<protein>
    <submittedName>
        <fullName evidence="2">DNA-binding protein</fullName>
    </submittedName>
</protein>
<dbReference type="InterPro" id="IPR009061">
    <property type="entry name" value="DNA-bd_dom_put_sf"/>
</dbReference>
<dbReference type="OrthoDB" id="1097811at2"/>
<dbReference type="EMBL" id="QFFG01000001">
    <property type="protein sequence ID" value="PWG06570.1"/>
    <property type="molecule type" value="Genomic_DNA"/>
</dbReference>